<name>Q9QAB3_9CBAC</name>
<dbReference type="RefSeq" id="YP_025164.1">
    <property type="nucleotide sequence ID" value="NC_005905.1"/>
</dbReference>
<dbReference type="EMBL" id="AY430810">
    <property type="protein sequence ID" value="AAQ96434.1"/>
    <property type="molecule type" value="Genomic_DNA"/>
</dbReference>
<evidence type="ECO:0000313" key="3">
    <source>
        <dbReference type="Proteomes" id="UP000243697"/>
    </source>
</evidence>
<reference evidence="1" key="1">
    <citation type="submission" date="1999-01" db="EMBL/GenBank/DDBJ databases">
        <title>Evidence for Bacuulovirus Evolution.</title>
        <authorList>
            <person name="Liu J.-C."/>
            <person name="Maruniak A."/>
            <person name="Maruniak J."/>
        </authorList>
    </citation>
    <scope>NUCLEOTIDE SEQUENCE</scope>
</reference>
<evidence type="ECO:0000313" key="2">
    <source>
        <dbReference type="EMBL" id="AAQ96434.1"/>
    </source>
</evidence>
<evidence type="ECO:0000313" key="1">
    <source>
        <dbReference type="EMBL" id="AAF24989.1"/>
    </source>
</evidence>
<reference evidence="2 3" key="2">
    <citation type="journal article" date="2004" name="J. Virol.">
        <title>Sequence analysis of the genome of the Neodiprion sertifer nucleopolyhedrovirus.</title>
        <authorList>
            <person name="Garcia-Maruniak A."/>
            <person name="Maruniak J.E."/>
            <person name="Zanotto P.M."/>
            <person name="Doumbouya A.E."/>
            <person name="Liu J.C."/>
            <person name="Merritt T.M."/>
            <person name="Lanoie J.S."/>
        </authorList>
    </citation>
    <scope>NUCLEOTIDE SEQUENCE [LARGE SCALE GENOMIC DNA]</scope>
</reference>
<gene>
    <name evidence="1" type="primary">LEF2</name>
    <name evidence="2" type="synonym">lef-2</name>
</gene>
<dbReference type="EMBL" id="AF121349">
    <property type="protein sequence ID" value="AAF24989.1"/>
    <property type="molecule type" value="Genomic_DNA"/>
</dbReference>
<keyword evidence="3" id="KW-1185">Reference proteome</keyword>
<accession>Q9QAB3</accession>
<dbReference type="KEGG" id="vg:2846273"/>
<sequence>MENEIIYIKSADELKRAQNDDLRNVYVHYTLYSGILSPLQTLDKTRLYVFVKNVNDPNLKPKNVNDIKSPSKNHSYKRQRYPCFNTISGSTIHKICNVMKPPPCVRHALKLIDERPMKHRFQQRFVVQTYMSRKYLCESCTDNECLNQILSELYHNEKKCMTQLKHCTNNKIKPYNCSKMQTLGLCNVAVKCSCTNLLSW</sequence>
<dbReference type="Proteomes" id="UP000243697">
    <property type="component" value="Segment"/>
</dbReference>
<dbReference type="GeneID" id="2846273"/>
<protein>
    <submittedName>
        <fullName evidence="1">Late expression factor 2</fullName>
    </submittedName>
</protein>
<organism evidence="1">
    <name type="scientific">Neodiprion sertifer nucleopolyhedrovirus</name>
    <dbReference type="NCBI Taxonomy" id="111874"/>
    <lineage>
        <taxon>Viruses</taxon>
        <taxon>Viruses incertae sedis</taxon>
        <taxon>Naldaviricetes</taxon>
        <taxon>Lefavirales</taxon>
        <taxon>Baculoviridae</taxon>
        <taxon>Gammabaculovirus</taxon>
        <taxon>Gammabaculovirus nesertiferis</taxon>
    </lineage>
</organism>
<proteinExistence type="predicted"/>